<dbReference type="GO" id="GO:0005524">
    <property type="term" value="F:ATP binding"/>
    <property type="evidence" value="ECO:0007669"/>
    <property type="project" value="UniProtKB-KW"/>
</dbReference>
<sequence length="155" mass="18188">MVTMEVVEMEKERTRKRPRLAWDVAPSGLEAQRAMVPVHEGAVARRASPPRRDDDHEGHYVFNLGENLTPRYKILSKMGEGTFGRVLECWDRQTREYVAIKIVRSIRKYRDAAMIEVDILQRLAKNEKGSSRCVQIQSWFDYCNHICIVSIQWYF</sequence>
<dbReference type="SUPFAM" id="SSF56112">
    <property type="entry name" value="Protein kinase-like (PK-like)"/>
    <property type="match status" value="1"/>
</dbReference>
<accession>A0AAV5HN01</accession>
<protein>
    <recommendedName>
        <fullName evidence="6">Protein kinase domain-containing protein</fullName>
    </recommendedName>
</protein>
<dbReference type="Pfam" id="PF00069">
    <property type="entry name" value="Pkinase"/>
    <property type="match status" value="1"/>
</dbReference>
<comment type="caution">
    <text evidence="7">The sequence shown here is derived from an EMBL/GenBank/DDBJ whole genome shotgun (WGS) entry which is preliminary data.</text>
</comment>
<feature type="domain" description="Protein kinase" evidence="6">
    <location>
        <begin position="72"/>
        <end position="155"/>
    </location>
</feature>
<reference evidence="7 8" key="1">
    <citation type="journal article" date="2021" name="Commun. Biol.">
        <title>The genome of Shorea leprosula (Dipterocarpaceae) highlights the ecological relevance of drought in aseasonal tropical rainforests.</title>
        <authorList>
            <person name="Ng K.K.S."/>
            <person name="Kobayashi M.J."/>
            <person name="Fawcett J.A."/>
            <person name="Hatakeyama M."/>
            <person name="Paape T."/>
            <person name="Ng C.H."/>
            <person name="Ang C.C."/>
            <person name="Tnah L.H."/>
            <person name="Lee C.T."/>
            <person name="Nishiyama T."/>
            <person name="Sese J."/>
            <person name="O'Brien M.J."/>
            <person name="Copetti D."/>
            <person name="Mohd Noor M.I."/>
            <person name="Ong R.C."/>
            <person name="Putra M."/>
            <person name="Sireger I.Z."/>
            <person name="Indrioko S."/>
            <person name="Kosugi Y."/>
            <person name="Izuno A."/>
            <person name="Isagi Y."/>
            <person name="Lee S.L."/>
            <person name="Shimizu K.K."/>
        </authorList>
    </citation>
    <scope>NUCLEOTIDE SEQUENCE [LARGE SCALE GENOMIC DNA]</scope>
    <source>
        <strain evidence="7">214</strain>
    </source>
</reference>
<organism evidence="7 8">
    <name type="scientific">Rubroshorea leprosula</name>
    <dbReference type="NCBI Taxonomy" id="152421"/>
    <lineage>
        <taxon>Eukaryota</taxon>
        <taxon>Viridiplantae</taxon>
        <taxon>Streptophyta</taxon>
        <taxon>Embryophyta</taxon>
        <taxon>Tracheophyta</taxon>
        <taxon>Spermatophyta</taxon>
        <taxon>Magnoliopsida</taxon>
        <taxon>eudicotyledons</taxon>
        <taxon>Gunneridae</taxon>
        <taxon>Pentapetalae</taxon>
        <taxon>rosids</taxon>
        <taxon>malvids</taxon>
        <taxon>Malvales</taxon>
        <taxon>Dipterocarpaceae</taxon>
        <taxon>Rubroshorea</taxon>
    </lineage>
</organism>
<dbReference type="InterPro" id="IPR051175">
    <property type="entry name" value="CLK_kinases"/>
</dbReference>
<evidence type="ECO:0000259" key="6">
    <source>
        <dbReference type="PROSITE" id="PS50011"/>
    </source>
</evidence>
<dbReference type="Proteomes" id="UP001054252">
    <property type="component" value="Unassembled WGS sequence"/>
</dbReference>
<gene>
    <name evidence="7" type="ORF">SLEP1_g1586</name>
</gene>
<dbReference type="PROSITE" id="PS50011">
    <property type="entry name" value="PROTEIN_KINASE_DOM"/>
    <property type="match status" value="1"/>
</dbReference>
<dbReference type="PANTHER" id="PTHR45646:SF11">
    <property type="entry name" value="SERINE_THREONINE-PROTEIN KINASE DOA"/>
    <property type="match status" value="1"/>
</dbReference>
<keyword evidence="4" id="KW-0418">Kinase</keyword>
<dbReference type="InterPro" id="IPR011009">
    <property type="entry name" value="Kinase-like_dom_sf"/>
</dbReference>
<evidence type="ECO:0000313" key="8">
    <source>
        <dbReference type="Proteomes" id="UP001054252"/>
    </source>
</evidence>
<keyword evidence="5" id="KW-0067">ATP-binding</keyword>
<dbReference type="Gene3D" id="3.30.200.20">
    <property type="entry name" value="Phosphorylase Kinase, domain 1"/>
    <property type="match status" value="1"/>
</dbReference>
<keyword evidence="1" id="KW-0723">Serine/threonine-protein kinase</keyword>
<keyword evidence="3" id="KW-0547">Nucleotide-binding</keyword>
<dbReference type="GO" id="GO:0004674">
    <property type="term" value="F:protein serine/threonine kinase activity"/>
    <property type="evidence" value="ECO:0007669"/>
    <property type="project" value="UniProtKB-KW"/>
</dbReference>
<dbReference type="AlphaFoldDB" id="A0AAV5HN01"/>
<evidence type="ECO:0000256" key="5">
    <source>
        <dbReference type="ARBA" id="ARBA00022840"/>
    </source>
</evidence>
<evidence type="ECO:0000256" key="1">
    <source>
        <dbReference type="ARBA" id="ARBA00022527"/>
    </source>
</evidence>
<evidence type="ECO:0000256" key="2">
    <source>
        <dbReference type="ARBA" id="ARBA00022679"/>
    </source>
</evidence>
<dbReference type="GO" id="GO:0005634">
    <property type="term" value="C:nucleus"/>
    <property type="evidence" value="ECO:0007669"/>
    <property type="project" value="TreeGrafter"/>
</dbReference>
<evidence type="ECO:0000256" key="4">
    <source>
        <dbReference type="ARBA" id="ARBA00022777"/>
    </source>
</evidence>
<name>A0AAV5HN01_9ROSI</name>
<dbReference type="EMBL" id="BPVZ01000002">
    <property type="protein sequence ID" value="GKU87137.1"/>
    <property type="molecule type" value="Genomic_DNA"/>
</dbReference>
<dbReference type="InterPro" id="IPR000719">
    <property type="entry name" value="Prot_kinase_dom"/>
</dbReference>
<evidence type="ECO:0000256" key="3">
    <source>
        <dbReference type="ARBA" id="ARBA00022741"/>
    </source>
</evidence>
<dbReference type="PANTHER" id="PTHR45646">
    <property type="entry name" value="SERINE/THREONINE-PROTEIN KINASE DOA-RELATED"/>
    <property type="match status" value="1"/>
</dbReference>
<keyword evidence="8" id="KW-1185">Reference proteome</keyword>
<proteinExistence type="predicted"/>
<keyword evidence="2" id="KW-0808">Transferase</keyword>
<evidence type="ECO:0000313" key="7">
    <source>
        <dbReference type="EMBL" id="GKU87137.1"/>
    </source>
</evidence>